<dbReference type="Proteomes" id="UP000005203">
    <property type="component" value="Linkage group LG9"/>
</dbReference>
<name>A0A7M7GNQ2_APIME</name>
<dbReference type="KEGG" id="ame:102656497"/>
<gene>
    <name evidence="3" type="primary">102656497</name>
    <name evidence="5" type="synonym">LOC102656497</name>
</gene>
<evidence type="ECO:0000256" key="2">
    <source>
        <dbReference type="SAM" id="SignalP"/>
    </source>
</evidence>
<feature type="region of interest" description="Disordered" evidence="1">
    <location>
        <begin position="217"/>
        <end position="243"/>
    </location>
</feature>
<dbReference type="GeneID" id="102656497"/>
<keyword evidence="2" id="KW-0732">Signal</keyword>
<reference evidence="5" key="2">
    <citation type="submission" date="2025-04" db="UniProtKB">
        <authorList>
            <consortium name="RefSeq"/>
        </authorList>
    </citation>
    <scope>IDENTIFICATION</scope>
    <source>
        <strain evidence="5">DH4</strain>
        <tissue evidence="5">Whole body</tissue>
    </source>
</reference>
<sequence>MKFSAITLLLIVLQVHYGSFAKLESKENRTEVDQQRSARVHRVSDREFTGNEDSQLKNAIKDIVIKQAVLLGSEEIEKFLTDFPNLSNLVQHETQLFKELNMILMELVRDGTVTLKNIDHTINEMMGMSVSQTSVKPVTKNDNLGNLSNSLEQLGSQENESRENSRLPVSRIESMNEQELRKVKNVAQTLDNVMMEIQKHVTFVRSVFDRLCRKHHSASSNQSNSNDVGKFASMNQPKKVSIF</sequence>
<evidence type="ECO:0000313" key="4">
    <source>
        <dbReference type="Proteomes" id="UP000005203"/>
    </source>
</evidence>
<feature type="chain" id="PRO_5044659443" evidence="2">
    <location>
        <begin position="22"/>
        <end position="243"/>
    </location>
</feature>
<reference evidence="3" key="1">
    <citation type="submission" date="2021-01" db="UniProtKB">
        <authorList>
            <consortium name="EnsemblMetazoa"/>
        </authorList>
    </citation>
    <scope>IDENTIFICATION</scope>
    <source>
        <strain evidence="3">DH4</strain>
    </source>
</reference>
<dbReference type="OrthoDB" id="7601557at2759"/>
<accession>A0A8B6YW85</accession>
<organism evidence="3">
    <name type="scientific">Apis mellifera</name>
    <name type="common">Honeybee</name>
    <dbReference type="NCBI Taxonomy" id="7460"/>
    <lineage>
        <taxon>Eukaryota</taxon>
        <taxon>Metazoa</taxon>
        <taxon>Ecdysozoa</taxon>
        <taxon>Arthropoda</taxon>
        <taxon>Hexapoda</taxon>
        <taxon>Insecta</taxon>
        <taxon>Pterygota</taxon>
        <taxon>Neoptera</taxon>
        <taxon>Endopterygota</taxon>
        <taxon>Hymenoptera</taxon>
        <taxon>Apocrita</taxon>
        <taxon>Aculeata</taxon>
        <taxon>Apoidea</taxon>
        <taxon>Anthophila</taxon>
        <taxon>Apidae</taxon>
        <taxon>Apis</taxon>
    </lineage>
</organism>
<evidence type="ECO:0000313" key="3">
    <source>
        <dbReference type="EnsemblMetazoa" id="XP_006561853"/>
    </source>
</evidence>
<evidence type="ECO:0000256" key="1">
    <source>
        <dbReference type="SAM" id="MobiDB-lite"/>
    </source>
</evidence>
<proteinExistence type="predicted"/>
<dbReference type="EnsemblMetazoa" id="XM_006561790">
    <property type="protein sequence ID" value="XP_006561853"/>
    <property type="gene ID" value="LOC102656497"/>
</dbReference>
<feature type="compositionally biased region" description="Polar residues" evidence="1">
    <location>
        <begin position="233"/>
        <end position="243"/>
    </location>
</feature>
<feature type="signal peptide" evidence="2">
    <location>
        <begin position="1"/>
        <end position="21"/>
    </location>
</feature>
<dbReference type="AlphaFoldDB" id="A0A7M7GNQ2"/>
<protein>
    <submittedName>
        <fullName evidence="5">Uncharacterized protein LOC102656497</fullName>
    </submittedName>
</protein>
<dbReference type="RefSeq" id="XP_006561853.1">
    <property type="nucleotide sequence ID" value="XM_006561790.3"/>
</dbReference>
<keyword evidence="4" id="KW-1185">Reference proteome</keyword>
<accession>A0A7M7GNQ2</accession>
<evidence type="ECO:0000313" key="5">
    <source>
        <dbReference type="RefSeq" id="XP_006561853.1"/>
    </source>
</evidence>
<feature type="region of interest" description="Disordered" evidence="1">
    <location>
        <begin position="138"/>
        <end position="171"/>
    </location>
</feature>
<feature type="compositionally biased region" description="Polar residues" evidence="1">
    <location>
        <begin position="138"/>
        <end position="158"/>
    </location>
</feature>